<dbReference type="Proteomes" id="UP001065174">
    <property type="component" value="Chromosome"/>
</dbReference>
<protein>
    <recommendedName>
        <fullName evidence="1">DUF6984 domain-containing protein</fullName>
    </recommendedName>
</protein>
<dbReference type="RefSeq" id="WP_262310747.1">
    <property type="nucleotide sequence ID" value="NZ_CP106679.1"/>
</dbReference>
<evidence type="ECO:0000313" key="3">
    <source>
        <dbReference type="Proteomes" id="UP001065174"/>
    </source>
</evidence>
<feature type="domain" description="DUF6984" evidence="1">
    <location>
        <begin position="5"/>
        <end position="102"/>
    </location>
</feature>
<gene>
    <name evidence="2" type="ORF">N6H18_05055</name>
</gene>
<name>A0ABY6CS61_9BACT</name>
<evidence type="ECO:0000259" key="1">
    <source>
        <dbReference type="Pfam" id="PF22480"/>
    </source>
</evidence>
<proteinExistence type="predicted"/>
<dbReference type="EMBL" id="CP106679">
    <property type="protein sequence ID" value="UXP33318.1"/>
    <property type="molecule type" value="Genomic_DNA"/>
</dbReference>
<sequence length="116" mass="13157">MSISREIKAEERAIVLAMLEQSGLNATDFPMSEQVAAYGQPYMGSINFDNDRPDLYDGDIAQCEYLDADGMRVVLSLTKDQEGKLLDLDIWKENFTALVAYPTPETLIFKKKEEDR</sequence>
<dbReference type="InterPro" id="IPR054253">
    <property type="entry name" value="DUF6984"/>
</dbReference>
<evidence type="ECO:0000313" key="2">
    <source>
        <dbReference type="EMBL" id="UXP33318.1"/>
    </source>
</evidence>
<keyword evidence="3" id="KW-1185">Reference proteome</keyword>
<dbReference type="Pfam" id="PF22480">
    <property type="entry name" value="DUF6984"/>
    <property type="match status" value="1"/>
</dbReference>
<accession>A0ABY6CS61</accession>
<reference evidence="2" key="1">
    <citation type="submission" date="2022-09" db="EMBL/GenBank/DDBJ databases">
        <title>Comparative genomics and taxonomic characterization of three novel marine species of genus Reichenbachiella exhibiting antioxidant and polysaccharide degradation activities.</title>
        <authorList>
            <person name="Muhammad N."/>
            <person name="Lee Y.-J."/>
            <person name="Ko J."/>
            <person name="Kim S.-G."/>
        </authorList>
    </citation>
    <scope>NUCLEOTIDE SEQUENCE</scope>
    <source>
        <strain evidence="2">BKB1-1</strain>
    </source>
</reference>
<organism evidence="2 3">
    <name type="scientific">Reichenbachiella agarivorans</name>
    <dbReference type="NCBI Taxonomy" id="2979464"/>
    <lineage>
        <taxon>Bacteria</taxon>
        <taxon>Pseudomonadati</taxon>
        <taxon>Bacteroidota</taxon>
        <taxon>Cytophagia</taxon>
        <taxon>Cytophagales</taxon>
        <taxon>Reichenbachiellaceae</taxon>
        <taxon>Reichenbachiella</taxon>
    </lineage>
</organism>